<feature type="region of interest" description="Disordered" evidence="1">
    <location>
        <begin position="65"/>
        <end position="131"/>
    </location>
</feature>
<dbReference type="EMBL" id="JADBGQ010000007">
    <property type="protein sequence ID" value="KAG5389331.1"/>
    <property type="molecule type" value="Genomic_DNA"/>
</dbReference>
<sequence length="131" mass="14962">MLKPQTTRRKHALHRPHITTAKRATPENCMAFLRSTPGTWSYDSNLHLLGFCQWRASIEITRDLIRNTKPPHPSTTDSSSTPRTPSSPDLKIPNFNRPRSRSPPRRTNHQPQSSKSPQSCRRPSDKIDAET</sequence>
<comment type="caution">
    <text evidence="2">The sequence shown here is derived from an EMBL/GenBank/DDBJ whole genome shotgun (WGS) entry which is preliminary data.</text>
</comment>
<protein>
    <submittedName>
        <fullName evidence="2">Uncharacterized protein</fullName>
    </submittedName>
</protein>
<feature type="compositionally biased region" description="Polar residues" evidence="1">
    <location>
        <begin position="109"/>
        <end position="121"/>
    </location>
</feature>
<feature type="compositionally biased region" description="Low complexity" evidence="1">
    <location>
        <begin position="74"/>
        <end position="88"/>
    </location>
</feature>
<evidence type="ECO:0000313" key="2">
    <source>
        <dbReference type="EMBL" id="KAG5389331.1"/>
    </source>
</evidence>
<gene>
    <name evidence="2" type="primary">A08p018400.1_BraROA</name>
    <name evidence="2" type="ORF">IGI04_030872</name>
</gene>
<proteinExistence type="predicted"/>
<evidence type="ECO:0000313" key="3">
    <source>
        <dbReference type="Proteomes" id="UP000823674"/>
    </source>
</evidence>
<evidence type="ECO:0000256" key="1">
    <source>
        <dbReference type="SAM" id="MobiDB-lite"/>
    </source>
</evidence>
<feature type="region of interest" description="Disordered" evidence="1">
    <location>
        <begin position="1"/>
        <end position="22"/>
    </location>
</feature>
<organism evidence="2 3">
    <name type="scientific">Brassica rapa subsp. trilocularis</name>
    <dbReference type="NCBI Taxonomy" id="1813537"/>
    <lineage>
        <taxon>Eukaryota</taxon>
        <taxon>Viridiplantae</taxon>
        <taxon>Streptophyta</taxon>
        <taxon>Embryophyta</taxon>
        <taxon>Tracheophyta</taxon>
        <taxon>Spermatophyta</taxon>
        <taxon>Magnoliopsida</taxon>
        <taxon>eudicotyledons</taxon>
        <taxon>Gunneridae</taxon>
        <taxon>Pentapetalae</taxon>
        <taxon>rosids</taxon>
        <taxon>malvids</taxon>
        <taxon>Brassicales</taxon>
        <taxon>Brassicaceae</taxon>
        <taxon>Brassiceae</taxon>
        <taxon>Brassica</taxon>
    </lineage>
</organism>
<accession>A0ABQ7LVY9</accession>
<dbReference type="Proteomes" id="UP000823674">
    <property type="component" value="Chromosome A08"/>
</dbReference>
<reference evidence="2 3" key="1">
    <citation type="submission" date="2021-03" db="EMBL/GenBank/DDBJ databases">
        <authorList>
            <person name="King G.J."/>
            <person name="Bancroft I."/>
            <person name="Baten A."/>
            <person name="Bloomfield J."/>
            <person name="Borpatragohain P."/>
            <person name="He Z."/>
            <person name="Irish N."/>
            <person name="Irwin J."/>
            <person name="Liu K."/>
            <person name="Mauleon R.P."/>
            <person name="Moore J."/>
            <person name="Morris R."/>
            <person name="Ostergaard L."/>
            <person name="Wang B."/>
            <person name="Wells R."/>
        </authorList>
    </citation>
    <scope>NUCLEOTIDE SEQUENCE [LARGE SCALE GENOMIC DNA]</scope>
    <source>
        <strain evidence="2">R-o-18</strain>
        <tissue evidence="2">Leaf</tissue>
    </source>
</reference>
<feature type="compositionally biased region" description="Basic and acidic residues" evidence="1">
    <location>
        <begin position="122"/>
        <end position="131"/>
    </location>
</feature>
<keyword evidence="3" id="KW-1185">Reference proteome</keyword>
<feature type="compositionally biased region" description="Basic residues" evidence="1">
    <location>
        <begin position="1"/>
        <end position="17"/>
    </location>
</feature>
<name>A0ABQ7LVY9_BRACM</name>
<feature type="compositionally biased region" description="Basic residues" evidence="1">
    <location>
        <begin position="98"/>
        <end position="108"/>
    </location>
</feature>